<evidence type="ECO:0000256" key="5">
    <source>
        <dbReference type="ARBA" id="ARBA00022989"/>
    </source>
</evidence>
<sequence>MWEFQDVLNQDLAILLVMAAGALSVWRTLVFRQDDMRIFNVFLFKFTLPASVILGLGLKTDLYKADIWRFVGAFLMMRGIMLAACALVFGGLLRRSLGEVTANWLSTTWISTVILGTPLLRALLGPQYANLGVVAGISSFIFQLPLMLILFEVHTWRQQTIHGALPEQQQAPPQPQGQDSAAERRRGGDDGSQRAGDGSKRLAAAKQQPTVLSVVDASSVPPPRGAAAAGRSSLGDMMRQRLLGCMGWHMTRKQGQRLGLRLVMNHVLWGVGLGLVLSLSTLGPRYLNPGTLPAQPNCTYAVGAGFIFLLLEYFARCTEPVAFFATGKQPVRMWMVRPRPIATGWLRAAAYMAVKLVLVPALMVGCCFAVGLEGANARAAVLVATLPVSAAAFALSKTYSVGEDVAVTNVFLGNLLVLPTTIAWLEFMDGIGLFMVAPKATAPAPTCVAWDA</sequence>
<evidence type="ECO:0000256" key="7">
    <source>
        <dbReference type="SAM" id="MobiDB-lite"/>
    </source>
</evidence>
<feature type="transmembrane region" description="Helical" evidence="8">
    <location>
        <begin position="130"/>
        <end position="151"/>
    </location>
</feature>
<evidence type="ECO:0000256" key="4">
    <source>
        <dbReference type="ARBA" id="ARBA00022692"/>
    </source>
</evidence>
<evidence type="ECO:0000256" key="1">
    <source>
        <dbReference type="ARBA" id="ARBA00004141"/>
    </source>
</evidence>
<comment type="similarity">
    <text evidence="2">Belongs to the auxin efflux carrier (TC 2.A.69.1) family.</text>
</comment>
<feature type="transmembrane region" description="Helical" evidence="8">
    <location>
        <begin position="38"/>
        <end position="58"/>
    </location>
</feature>
<feature type="transmembrane region" description="Helical" evidence="8">
    <location>
        <begin position="12"/>
        <end position="31"/>
    </location>
</feature>
<dbReference type="OrthoDB" id="2133778at2759"/>
<dbReference type="KEGG" id="cvr:CHLNCDRAFT_137056"/>
<dbReference type="Pfam" id="PF03547">
    <property type="entry name" value="Mem_trans"/>
    <property type="match status" value="1"/>
</dbReference>
<evidence type="ECO:0000256" key="6">
    <source>
        <dbReference type="ARBA" id="ARBA00023136"/>
    </source>
</evidence>
<dbReference type="GO" id="GO:0016020">
    <property type="term" value="C:membrane"/>
    <property type="evidence" value="ECO:0007669"/>
    <property type="project" value="UniProtKB-SubCell"/>
</dbReference>
<organism evidence="10">
    <name type="scientific">Chlorella variabilis</name>
    <name type="common">Green alga</name>
    <dbReference type="NCBI Taxonomy" id="554065"/>
    <lineage>
        <taxon>Eukaryota</taxon>
        <taxon>Viridiplantae</taxon>
        <taxon>Chlorophyta</taxon>
        <taxon>core chlorophytes</taxon>
        <taxon>Trebouxiophyceae</taxon>
        <taxon>Chlorellales</taxon>
        <taxon>Chlorellaceae</taxon>
        <taxon>Chlorella clade</taxon>
        <taxon>Chlorella</taxon>
    </lineage>
</organism>
<feature type="transmembrane region" description="Helical" evidence="8">
    <location>
        <begin position="258"/>
        <end position="280"/>
    </location>
</feature>
<dbReference type="PANTHER" id="PTHR31752:SF18">
    <property type="entry name" value="AUXIN EFFLUX CARRIER COMPONENT 1"/>
    <property type="match status" value="1"/>
</dbReference>
<dbReference type="InParanoid" id="E1ZLW2"/>
<evidence type="ECO:0000256" key="3">
    <source>
        <dbReference type="ARBA" id="ARBA00022448"/>
    </source>
</evidence>
<gene>
    <name evidence="9" type="ORF">CHLNCDRAFT_137056</name>
</gene>
<keyword evidence="10" id="KW-1185">Reference proteome</keyword>
<protein>
    <recommendedName>
        <fullName evidence="11">Auxin efflux carrier component</fullName>
    </recommendedName>
</protein>
<dbReference type="GO" id="GO:0055085">
    <property type="term" value="P:transmembrane transport"/>
    <property type="evidence" value="ECO:0007669"/>
    <property type="project" value="InterPro"/>
</dbReference>
<feature type="transmembrane region" description="Helical" evidence="8">
    <location>
        <begin position="407"/>
        <end position="425"/>
    </location>
</feature>
<dbReference type="FunCoup" id="E1ZLW2">
    <property type="interactions" value="34"/>
</dbReference>
<dbReference type="AlphaFoldDB" id="E1ZLW2"/>
<name>E1ZLW2_CHLVA</name>
<dbReference type="GeneID" id="17352806"/>
<comment type="subcellular location">
    <subcellularLocation>
        <location evidence="1">Membrane</location>
        <topology evidence="1">Multi-pass membrane protein</topology>
    </subcellularLocation>
</comment>
<keyword evidence="4 8" id="KW-0812">Transmembrane</keyword>
<accession>E1ZLW2</accession>
<evidence type="ECO:0008006" key="11">
    <source>
        <dbReference type="Google" id="ProtNLM"/>
    </source>
</evidence>
<dbReference type="RefSeq" id="XP_005845308.1">
    <property type="nucleotide sequence ID" value="XM_005845246.1"/>
</dbReference>
<feature type="region of interest" description="Disordered" evidence="7">
    <location>
        <begin position="163"/>
        <end position="232"/>
    </location>
</feature>
<keyword evidence="6 8" id="KW-0472">Membrane</keyword>
<keyword evidence="5 8" id="KW-1133">Transmembrane helix</keyword>
<dbReference type="EMBL" id="GL433852">
    <property type="protein sequence ID" value="EFN53206.1"/>
    <property type="molecule type" value="Genomic_DNA"/>
</dbReference>
<evidence type="ECO:0000256" key="2">
    <source>
        <dbReference type="ARBA" id="ARBA00009177"/>
    </source>
</evidence>
<feature type="transmembrane region" description="Helical" evidence="8">
    <location>
        <begin position="377"/>
        <end position="395"/>
    </location>
</feature>
<dbReference type="InterPro" id="IPR051107">
    <property type="entry name" value="Auxin_Efflux_Carrier"/>
</dbReference>
<feature type="compositionally biased region" description="Low complexity" evidence="7">
    <location>
        <begin position="164"/>
        <end position="180"/>
    </location>
</feature>
<dbReference type="PANTHER" id="PTHR31752">
    <property type="entry name" value="AUXIN EFFLUX CARRIER COMPONENT 1B-RELATED"/>
    <property type="match status" value="1"/>
</dbReference>
<evidence type="ECO:0000313" key="9">
    <source>
        <dbReference type="EMBL" id="EFN53206.1"/>
    </source>
</evidence>
<dbReference type="InterPro" id="IPR004776">
    <property type="entry name" value="Mem_transp_PIN-like"/>
</dbReference>
<feature type="transmembrane region" description="Helical" evidence="8">
    <location>
        <begin position="104"/>
        <end position="124"/>
    </location>
</feature>
<feature type="compositionally biased region" description="Basic and acidic residues" evidence="7">
    <location>
        <begin position="181"/>
        <end position="200"/>
    </location>
</feature>
<feature type="transmembrane region" description="Helical" evidence="8">
    <location>
        <begin position="348"/>
        <end position="371"/>
    </location>
</feature>
<proteinExistence type="inferred from homology"/>
<reference evidence="9 10" key="1">
    <citation type="journal article" date="2010" name="Plant Cell">
        <title>The Chlorella variabilis NC64A genome reveals adaptation to photosymbiosis, coevolution with viruses, and cryptic sex.</title>
        <authorList>
            <person name="Blanc G."/>
            <person name="Duncan G."/>
            <person name="Agarkova I."/>
            <person name="Borodovsky M."/>
            <person name="Gurnon J."/>
            <person name="Kuo A."/>
            <person name="Lindquist E."/>
            <person name="Lucas S."/>
            <person name="Pangilinan J."/>
            <person name="Polle J."/>
            <person name="Salamov A."/>
            <person name="Terry A."/>
            <person name="Yamada T."/>
            <person name="Dunigan D.D."/>
            <person name="Grigoriev I.V."/>
            <person name="Claverie J.M."/>
            <person name="Van Etten J.L."/>
        </authorList>
    </citation>
    <scope>NUCLEOTIDE SEQUENCE [LARGE SCALE GENOMIC DNA]</scope>
    <source>
        <strain evidence="9 10">NC64A</strain>
    </source>
</reference>
<evidence type="ECO:0000256" key="8">
    <source>
        <dbReference type="SAM" id="Phobius"/>
    </source>
</evidence>
<dbReference type="eggNOG" id="ENOG502RRER">
    <property type="taxonomic scope" value="Eukaryota"/>
</dbReference>
<evidence type="ECO:0000313" key="10">
    <source>
        <dbReference type="Proteomes" id="UP000008141"/>
    </source>
</evidence>
<dbReference type="Proteomes" id="UP000008141">
    <property type="component" value="Unassembled WGS sequence"/>
</dbReference>
<feature type="transmembrane region" description="Helical" evidence="8">
    <location>
        <begin position="70"/>
        <end position="92"/>
    </location>
</feature>
<keyword evidence="3" id="KW-0813">Transport</keyword>